<evidence type="ECO:0000313" key="1">
    <source>
        <dbReference type="EMBL" id="CAH9093270.1"/>
    </source>
</evidence>
<evidence type="ECO:0000313" key="2">
    <source>
        <dbReference type="Proteomes" id="UP001152523"/>
    </source>
</evidence>
<name>A0AAV0D581_9ASTE</name>
<sequence length="20" mass="2490">MNEMLEMEITMVMNVNKFER</sequence>
<comment type="caution">
    <text evidence="1">The sequence shown here is derived from an EMBL/GenBank/DDBJ whole genome shotgun (WGS) entry which is preliminary data.</text>
</comment>
<protein>
    <submittedName>
        <fullName evidence="1">Uncharacterized protein</fullName>
    </submittedName>
</protein>
<dbReference type="AlphaFoldDB" id="A0AAV0D581"/>
<proteinExistence type="predicted"/>
<reference evidence="1" key="1">
    <citation type="submission" date="2022-07" db="EMBL/GenBank/DDBJ databases">
        <authorList>
            <person name="Macas J."/>
            <person name="Novak P."/>
            <person name="Neumann P."/>
        </authorList>
    </citation>
    <scope>NUCLEOTIDE SEQUENCE</scope>
</reference>
<gene>
    <name evidence="1" type="ORF">CEPIT_LOCUS12430</name>
</gene>
<organism evidence="1 2">
    <name type="scientific">Cuscuta epithymum</name>
    <dbReference type="NCBI Taxonomy" id="186058"/>
    <lineage>
        <taxon>Eukaryota</taxon>
        <taxon>Viridiplantae</taxon>
        <taxon>Streptophyta</taxon>
        <taxon>Embryophyta</taxon>
        <taxon>Tracheophyta</taxon>
        <taxon>Spermatophyta</taxon>
        <taxon>Magnoliopsida</taxon>
        <taxon>eudicotyledons</taxon>
        <taxon>Gunneridae</taxon>
        <taxon>Pentapetalae</taxon>
        <taxon>asterids</taxon>
        <taxon>lamiids</taxon>
        <taxon>Solanales</taxon>
        <taxon>Convolvulaceae</taxon>
        <taxon>Cuscuteae</taxon>
        <taxon>Cuscuta</taxon>
        <taxon>Cuscuta subgen. Cuscuta</taxon>
    </lineage>
</organism>
<dbReference type="Proteomes" id="UP001152523">
    <property type="component" value="Unassembled WGS sequence"/>
</dbReference>
<keyword evidence="2" id="KW-1185">Reference proteome</keyword>
<accession>A0AAV0D581</accession>
<dbReference type="EMBL" id="CAMAPF010000075">
    <property type="protein sequence ID" value="CAH9093270.1"/>
    <property type="molecule type" value="Genomic_DNA"/>
</dbReference>